<dbReference type="SUPFAM" id="SSF54211">
    <property type="entry name" value="Ribosomal protein S5 domain 2-like"/>
    <property type="match status" value="1"/>
</dbReference>
<feature type="domain" description="Translation elongation factor EFG/EF2" evidence="5">
    <location>
        <begin position="18"/>
        <end position="136"/>
    </location>
</feature>
<keyword evidence="2" id="KW-0251">Elongation factor</keyword>
<proteinExistence type="predicted"/>
<keyword evidence="3" id="KW-0648">Protein biosynthesis</keyword>
<name>A0ABY7CLD2_9BASI</name>
<evidence type="ECO:0000256" key="2">
    <source>
        <dbReference type="ARBA" id="ARBA00022768"/>
    </source>
</evidence>
<evidence type="ECO:0000313" key="7">
    <source>
        <dbReference type="Proteomes" id="UP001164743"/>
    </source>
</evidence>
<keyword evidence="4" id="KW-0342">GTP-binding</keyword>
<evidence type="ECO:0000256" key="3">
    <source>
        <dbReference type="ARBA" id="ARBA00022917"/>
    </source>
</evidence>
<accession>A0ABY7CLD2</accession>
<dbReference type="Proteomes" id="UP001164743">
    <property type="component" value="Chromosome 6A"/>
</dbReference>
<sequence length="154" mass="17026">MDSSNTFPFLGVLTHCVSTCFDKNQTKAHLLSKLTQKQTGGAGQYAKVVERILPMERDKETGEEIMYESRVTCGTIPALFIPAVKKRFNDALQRGILTGNRVTGCHFRLKEGAHHIFNCSELAAQGAFRGASKTANPVILKPIMKVEITVLIEF</sequence>
<dbReference type="InterPro" id="IPR005517">
    <property type="entry name" value="Transl_elong_EFG/EF2_IV"/>
</dbReference>
<evidence type="ECO:0000259" key="5">
    <source>
        <dbReference type="SMART" id="SM00889"/>
    </source>
</evidence>
<dbReference type="InterPro" id="IPR014721">
    <property type="entry name" value="Ribsml_uS5_D2-typ_fold_subgr"/>
</dbReference>
<gene>
    <name evidence="6" type="ORF">PtA15_6A671</name>
</gene>
<organism evidence="6 7">
    <name type="scientific">Puccinia triticina</name>
    <dbReference type="NCBI Taxonomy" id="208348"/>
    <lineage>
        <taxon>Eukaryota</taxon>
        <taxon>Fungi</taxon>
        <taxon>Dikarya</taxon>
        <taxon>Basidiomycota</taxon>
        <taxon>Pucciniomycotina</taxon>
        <taxon>Pucciniomycetes</taxon>
        <taxon>Pucciniales</taxon>
        <taxon>Pucciniaceae</taxon>
        <taxon>Puccinia</taxon>
    </lineage>
</organism>
<protein>
    <recommendedName>
        <fullName evidence="5">Translation elongation factor EFG/EF2 domain-containing protein</fullName>
    </recommendedName>
</protein>
<dbReference type="PANTHER" id="PTHR43636:SF2">
    <property type="entry name" value="ELONGATION FACTOR G, MITOCHONDRIAL"/>
    <property type="match status" value="1"/>
</dbReference>
<evidence type="ECO:0000313" key="6">
    <source>
        <dbReference type="EMBL" id="WAQ86041.1"/>
    </source>
</evidence>
<dbReference type="EMBL" id="CP110426">
    <property type="protein sequence ID" value="WAQ86041.1"/>
    <property type="molecule type" value="Genomic_DNA"/>
</dbReference>
<dbReference type="Pfam" id="PF03764">
    <property type="entry name" value="EFG_IV"/>
    <property type="match status" value="1"/>
</dbReference>
<keyword evidence="1" id="KW-0547">Nucleotide-binding</keyword>
<dbReference type="Gene3D" id="3.30.230.10">
    <property type="match status" value="1"/>
</dbReference>
<dbReference type="RefSeq" id="XP_053021596.1">
    <property type="nucleotide sequence ID" value="XM_053170401.1"/>
</dbReference>
<keyword evidence="7" id="KW-1185">Reference proteome</keyword>
<dbReference type="GeneID" id="77811296"/>
<evidence type="ECO:0000256" key="4">
    <source>
        <dbReference type="ARBA" id="ARBA00023134"/>
    </source>
</evidence>
<dbReference type="InterPro" id="IPR020568">
    <property type="entry name" value="Ribosomal_Su5_D2-typ_SF"/>
</dbReference>
<reference evidence="6" key="1">
    <citation type="submission" date="2022-10" db="EMBL/GenBank/DDBJ databases">
        <title>Puccinia triticina Genome sequencing and assembly.</title>
        <authorList>
            <person name="Li C."/>
        </authorList>
    </citation>
    <scope>NUCLEOTIDE SEQUENCE</scope>
    <source>
        <strain evidence="6">Pt15</strain>
    </source>
</reference>
<dbReference type="PANTHER" id="PTHR43636">
    <property type="entry name" value="ELONGATION FACTOR G, MITOCHONDRIAL"/>
    <property type="match status" value="1"/>
</dbReference>
<evidence type="ECO:0000256" key="1">
    <source>
        <dbReference type="ARBA" id="ARBA00022741"/>
    </source>
</evidence>
<dbReference type="SMART" id="SM00889">
    <property type="entry name" value="EFG_IV"/>
    <property type="match status" value="1"/>
</dbReference>